<evidence type="ECO:0000259" key="1">
    <source>
        <dbReference type="Pfam" id="PF01872"/>
    </source>
</evidence>
<dbReference type="Pfam" id="PF01872">
    <property type="entry name" value="RibD_C"/>
    <property type="match status" value="1"/>
</dbReference>
<accession>A0ABP6R6L5</accession>
<organism evidence="2 3">
    <name type="scientific">Nesterenkonia halobia</name>
    <dbReference type="NCBI Taxonomy" id="37922"/>
    <lineage>
        <taxon>Bacteria</taxon>
        <taxon>Bacillati</taxon>
        <taxon>Actinomycetota</taxon>
        <taxon>Actinomycetes</taxon>
        <taxon>Micrococcales</taxon>
        <taxon>Micrococcaceae</taxon>
        <taxon>Nesterenkonia</taxon>
    </lineage>
</organism>
<feature type="domain" description="Bacterial bifunctional deaminase-reductase C-terminal" evidence="1">
    <location>
        <begin position="5"/>
        <end position="170"/>
    </location>
</feature>
<dbReference type="SUPFAM" id="SSF53597">
    <property type="entry name" value="Dihydrofolate reductase-like"/>
    <property type="match status" value="1"/>
</dbReference>
<reference evidence="3" key="1">
    <citation type="journal article" date="2019" name="Int. J. Syst. Evol. Microbiol.">
        <title>The Global Catalogue of Microorganisms (GCM) 10K type strain sequencing project: providing services to taxonomists for standard genome sequencing and annotation.</title>
        <authorList>
            <consortium name="The Broad Institute Genomics Platform"/>
            <consortium name="The Broad Institute Genome Sequencing Center for Infectious Disease"/>
            <person name="Wu L."/>
            <person name="Ma J."/>
        </authorList>
    </citation>
    <scope>NUCLEOTIDE SEQUENCE [LARGE SCALE GENOMIC DNA]</scope>
    <source>
        <strain evidence="3">JCM 11483</strain>
    </source>
</reference>
<dbReference type="Proteomes" id="UP001501736">
    <property type="component" value="Unassembled WGS sequence"/>
</dbReference>
<dbReference type="InterPro" id="IPR024072">
    <property type="entry name" value="DHFR-like_dom_sf"/>
</dbReference>
<dbReference type="InterPro" id="IPR002734">
    <property type="entry name" value="RibDG_C"/>
</dbReference>
<dbReference type="EMBL" id="BAAAYG010000002">
    <property type="protein sequence ID" value="GAA3279147.1"/>
    <property type="molecule type" value="Genomic_DNA"/>
</dbReference>
<dbReference type="Gene3D" id="3.40.430.10">
    <property type="entry name" value="Dihydrofolate Reductase, subunit A"/>
    <property type="match status" value="1"/>
</dbReference>
<sequence>MGRTILGAAAVSLDGFIAHEDDSVDPLFDWLGSGDVEWSLSEHDHYPLRTTVASRDFMQAVYAHIGVMMIGRRLFDHTDGWGGTPPAGQHVVVVTHAPPRDWAPAAAAPFTFVTEGVDAAIATAQELAGDRDVDVAAGQVGGQALRRGLIDQVVMNVVPVVFGTGRSFFGVPEGGTPVRLGDPTRLVAGDRVTHLLYDVPPESRRGAPQDA</sequence>
<evidence type="ECO:0000313" key="3">
    <source>
        <dbReference type="Proteomes" id="UP001501736"/>
    </source>
</evidence>
<keyword evidence="3" id="KW-1185">Reference proteome</keyword>
<name>A0ABP6R6L5_9MICC</name>
<evidence type="ECO:0000313" key="2">
    <source>
        <dbReference type="EMBL" id="GAA3279147.1"/>
    </source>
</evidence>
<protein>
    <submittedName>
        <fullName evidence="2">Dihydrofolate reductase family protein</fullName>
    </submittedName>
</protein>
<proteinExistence type="predicted"/>
<gene>
    <name evidence="2" type="ORF">GCM10020260_01980</name>
</gene>
<comment type="caution">
    <text evidence="2">The sequence shown here is derived from an EMBL/GenBank/DDBJ whole genome shotgun (WGS) entry which is preliminary data.</text>
</comment>
<dbReference type="RefSeq" id="WP_344717327.1">
    <property type="nucleotide sequence ID" value="NZ_BAAAYG010000002.1"/>
</dbReference>